<dbReference type="AlphaFoldDB" id="A0AAV1SN73"/>
<dbReference type="Proteomes" id="UP001314170">
    <property type="component" value="Unassembled WGS sequence"/>
</dbReference>
<dbReference type="EMBL" id="CAWUPB010001195">
    <property type="protein sequence ID" value="CAK7355208.1"/>
    <property type="molecule type" value="Genomic_DNA"/>
</dbReference>
<proteinExistence type="predicted"/>
<organism evidence="1 2">
    <name type="scientific">Dovyalis caffra</name>
    <dbReference type="NCBI Taxonomy" id="77055"/>
    <lineage>
        <taxon>Eukaryota</taxon>
        <taxon>Viridiplantae</taxon>
        <taxon>Streptophyta</taxon>
        <taxon>Embryophyta</taxon>
        <taxon>Tracheophyta</taxon>
        <taxon>Spermatophyta</taxon>
        <taxon>Magnoliopsida</taxon>
        <taxon>eudicotyledons</taxon>
        <taxon>Gunneridae</taxon>
        <taxon>Pentapetalae</taxon>
        <taxon>rosids</taxon>
        <taxon>fabids</taxon>
        <taxon>Malpighiales</taxon>
        <taxon>Salicaceae</taxon>
        <taxon>Flacourtieae</taxon>
        <taxon>Dovyalis</taxon>
    </lineage>
</organism>
<gene>
    <name evidence="1" type="ORF">DCAF_LOCUS25550</name>
</gene>
<name>A0AAV1SN73_9ROSI</name>
<evidence type="ECO:0000313" key="2">
    <source>
        <dbReference type="Proteomes" id="UP001314170"/>
    </source>
</evidence>
<sequence>MDKRGLDHRLVIDAAIQLDLIAKVRGVSSAEIFFLRRNRMREKAESLIDEMRDKGHVTHALPFNVMMTLDLYEHQGDLLIKRERVFEQMRSDRSMDRIYNLLHKTKGEGSTQTAKIIGPGHTLLLTLELSREHIFKELKLTVENHREKGYAQERAFVQKYNGSIMKFATRHKKIVVITLYQVSNKPSTKAMQGLWPGMRLKRLQTASVIAAPGLNIEA</sequence>
<evidence type="ECO:0000313" key="1">
    <source>
        <dbReference type="EMBL" id="CAK7355208.1"/>
    </source>
</evidence>
<reference evidence="1 2" key="1">
    <citation type="submission" date="2024-01" db="EMBL/GenBank/DDBJ databases">
        <authorList>
            <person name="Waweru B."/>
        </authorList>
    </citation>
    <scope>NUCLEOTIDE SEQUENCE [LARGE SCALE GENOMIC DNA]</scope>
</reference>
<comment type="caution">
    <text evidence="1">The sequence shown here is derived from an EMBL/GenBank/DDBJ whole genome shotgun (WGS) entry which is preliminary data.</text>
</comment>
<accession>A0AAV1SN73</accession>
<keyword evidence="2" id="KW-1185">Reference proteome</keyword>
<protein>
    <submittedName>
        <fullName evidence="1">Uncharacterized protein</fullName>
    </submittedName>
</protein>